<dbReference type="PANTHER" id="PTHR45992">
    <property type="entry name" value="EUKARYOTIC ELONGATION FACTOR 2 KINASE-RELATED"/>
    <property type="match status" value="1"/>
</dbReference>
<keyword evidence="5" id="KW-0067">ATP-binding</keyword>
<name>A0A3P6V0P4_LITSI</name>
<evidence type="ECO:0000259" key="7">
    <source>
        <dbReference type="PROSITE" id="PS51158"/>
    </source>
</evidence>
<dbReference type="InterPro" id="IPR051852">
    <property type="entry name" value="Alpha-type_PK"/>
</dbReference>
<dbReference type="OrthoDB" id="301415at2759"/>
<accession>A0A3P6V0P4</accession>
<dbReference type="Pfam" id="PF02816">
    <property type="entry name" value="Alpha_kinase"/>
    <property type="match status" value="1"/>
</dbReference>
<evidence type="ECO:0000313" key="9">
    <source>
        <dbReference type="Proteomes" id="UP000277928"/>
    </source>
</evidence>
<dbReference type="SUPFAM" id="SSF56112">
    <property type="entry name" value="Protein kinase-like (PK-like)"/>
    <property type="match status" value="1"/>
</dbReference>
<reference evidence="8 9" key="1">
    <citation type="submission" date="2018-08" db="EMBL/GenBank/DDBJ databases">
        <authorList>
            <person name="Laetsch R D."/>
            <person name="Stevens L."/>
            <person name="Kumar S."/>
            <person name="Blaxter L. M."/>
        </authorList>
    </citation>
    <scope>NUCLEOTIDE SEQUENCE [LARGE SCALE GENOMIC DNA]</scope>
</reference>
<keyword evidence="9" id="KW-1185">Reference proteome</keyword>
<keyword evidence="2" id="KW-0808">Transferase</keyword>
<organism evidence="8 9">
    <name type="scientific">Litomosoides sigmodontis</name>
    <name type="common">Filarial nematode worm</name>
    <dbReference type="NCBI Taxonomy" id="42156"/>
    <lineage>
        <taxon>Eukaryota</taxon>
        <taxon>Metazoa</taxon>
        <taxon>Ecdysozoa</taxon>
        <taxon>Nematoda</taxon>
        <taxon>Chromadorea</taxon>
        <taxon>Rhabditida</taxon>
        <taxon>Spirurina</taxon>
        <taxon>Spiruromorpha</taxon>
        <taxon>Filarioidea</taxon>
        <taxon>Onchocercidae</taxon>
        <taxon>Litomosoides</taxon>
    </lineage>
</organism>
<dbReference type="Proteomes" id="UP000277928">
    <property type="component" value="Unassembled WGS sequence"/>
</dbReference>
<dbReference type="GO" id="GO:1903013">
    <property type="term" value="P:response to differentiation-inducing factor 1"/>
    <property type="evidence" value="ECO:0007669"/>
    <property type="project" value="TreeGrafter"/>
</dbReference>
<dbReference type="InterPro" id="IPR004166">
    <property type="entry name" value="a-kinase_dom"/>
</dbReference>
<evidence type="ECO:0000313" key="8">
    <source>
        <dbReference type="EMBL" id="VDK85598.1"/>
    </source>
</evidence>
<keyword evidence="6" id="KW-0472">Membrane</keyword>
<dbReference type="GO" id="GO:0031037">
    <property type="term" value="P:myosin II filament disassembly"/>
    <property type="evidence" value="ECO:0007669"/>
    <property type="project" value="TreeGrafter"/>
</dbReference>
<evidence type="ECO:0000256" key="4">
    <source>
        <dbReference type="ARBA" id="ARBA00022777"/>
    </source>
</evidence>
<dbReference type="InterPro" id="IPR011009">
    <property type="entry name" value="Kinase-like_dom_sf"/>
</dbReference>
<sequence length="296" mass="34358">MDRVVLFEDVKLQMDSKLWAEEFNRHYPPKKIDIFQVCILEFHDESEHAFYYLERFIEGEYIKYNSNSSFVSDICRKIPQAFSHFTFERSGHQLIVVDIQGVGDLYTDPQIHILGLAAIMCFYILAESVMACFYILAESVMACFYILAESVMAYFNKEIQATGEGYGNGNLELEFTDYKSNIPTSVCSSLVEERGDAMEELRRRRNMKVLIWRVIFRCNVWKYNSSNDQTEILFSTASSFCDEHSTDTQCSDMREQIMHNPDKLMVKARFTSSYSSNLCDSGDSERIAQEAEKEAY</sequence>
<evidence type="ECO:0000256" key="1">
    <source>
        <dbReference type="ARBA" id="ARBA00022527"/>
    </source>
</evidence>
<dbReference type="PANTHER" id="PTHR45992:SF2">
    <property type="entry name" value="EUKARYOTIC ELONGATION FACTOR 2 KINASE"/>
    <property type="match status" value="1"/>
</dbReference>
<dbReference type="Gene3D" id="3.20.200.10">
    <property type="entry name" value="MHCK/EF2 kinase"/>
    <property type="match status" value="1"/>
</dbReference>
<evidence type="ECO:0000256" key="6">
    <source>
        <dbReference type="SAM" id="Phobius"/>
    </source>
</evidence>
<gene>
    <name evidence="8" type="ORF">NLS_LOCUS7209</name>
</gene>
<keyword evidence="1" id="KW-0723">Serine/threonine-protein kinase</keyword>
<dbReference type="SMART" id="SM00811">
    <property type="entry name" value="Alpha_kinase"/>
    <property type="match status" value="1"/>
</dbReference>
<dbReference type="OMA" id="MACFYIL"/>
<dbReference type="STRING" id="42156.A0A3P6V0P4"/>
<evidence type="ECO:0000256" key="3">
    <source>
        <dbReference type="ARBA" id="ARBA00022741"/>
    </source>
</evidence>
<dbReference type="PROSITE" id="PS51158">
    <property type="entry name" value="ALPHA_KINASE"/>
    <property type="match status" value="1"/>
</dbReference>
<feature type="transmembrane region" description="Helical" evidence="6">
    <location>
        <begin position="113"/>
        <end position="137"/>
    </location>
</feature>
<dbReference type="GO" id="GO:0004686">
    <property type="term" value="F:elongation factor-2 kinase activity"/>
    <property type="evidence" value="ECO:0007669"/>
    <property type="project" value="TreeGrafter"/>
</dbReference>
<proteinExistence type="predicted"/>
<dbReference type="AlphaFoldDB" id="A0A3P6V0P4"/>
<keyword evidence="3" id="KW-0547">Nucleotide-binding</keyword>
<evidence type="ECO:0000256" key="2">
    <source>
        <dbReference type="ARBA" id="ARBA00022679"/>
    </source>
</evidence>
<keyword evidence="4" id="KW-0418">Kinase</keyword>
<dbReference type="Gene3D" id="3.30.200.20">
    <property type="entry name" value="Phosphorylase Kinase, domain 1"/>
    <property type="match status" value="1"/>
</dbReference>
<feature type="domain" description="Alpha-type protein kinase" evidence="7">
    <location>
        <begin position="1"/>
        <end position="201"/>
    </location>
</feature>
<keyword evidence="6" id="KW-0812">Transmembrane</keyword>
<protein>
    <recommendedName>
        <fullName evidence="7">Alpha-type protein kinase domain-containing protein</fullName>
    </recommendedName>
</protein>
<dbReference type="GO" id="GO:0005524">
    <property type="term" value="F:ATP binding"/>
    <property type="evidence" value="ECO:0007669"/>
    <property type="project" value="UniProtKB-KW"/>
</dbReference>
<keyword evidence="6" id="KW-1133">Transmembrane helix</keyword>
<evidence type="ECO:0000256" key="5">
    <source>
        <dbReference type="ARBA" id="ARBA00022840"/>
    </source>
</evidence>
<dbReference type="EMBL" id="UYRX01000711">
    <property type="protein sequence ID" value="VDK85598.1"/>
    <property type="molecule type" value="Genomic_DNA"/>
</dbReference>